<keyword evidence="4" id="KW-0808">Transferase</keyword>
<dbReference type="NCBIfam" id="TIGR00229">
    <property type="entry name" value="sensory_box"/>
    <property type="match status" value="7"/>
</dbReference>
<dbReference type="InterPro" id="IPR003018">
    <property type="entry name" value="GAF"/>
</dbReference>
<evidence type="ECO:0000256" key="3">
    <source>
        <dbReference type="ARBA" id="ARBA00022553"/>
    </source>
</evidence>
<feature type="domain" description="PAC" evidence="10">
    <location>
        <begin position="589"/>
        <end position="640"/>
    </location>
</feature>
<dbReference type="PANTHER" id="PTHR43304">
    <property type="entry name" value="PHYTOCHROME-LIKE PROTEIN CPH1"/>
    <property type="match status" value="1"/>
</dbReference>
<feature type="domain" description="PAC" evidence="10">
    <location>
        <begin position="203"/>
        <end position="253"/>
    </location>
</feature>
<keyword evidence="8" id="KW-0175">Coiled coil</keyword>
<evidence type="ECO:0000256" key="1">
    <source>
        <dbReference type="ARBA" id="ARBA00000085"/>
    </source>
</evidence>
<dbReference type="SUPFAM" id="SSF88659">
    <property type="entry name" value="Sigma3 and sigma4 domains of RNA polymerase sigma factors"/>
    <property type="match status" value="1"/>
</dbReference>
<feature type="domain" description="PAC" evidence="10">
    <location>
        <begin position="331"/>
        <end position="383"/>
    </location>
</feature>
<dbReference type="GO" id="GO:0004673">
    <property type="term" value="F:protein histidine kinase activity"/>
    <property type="evidence" value="ECO:0007669"/>
    <property type="project" value="UniProtKB-EC"/>
</dbReference>
<comment type="catalytic activity">
    <reaction evidence="1">
        <text>ATP + protein L-histidine = ADP + protein N-phospho-L-histidine.</text>
        <dbReference type="EC" id="2.7.13.3"/>
    </reaction>
</comment>
<evidence type="ECO:0000256" key="8">
    <source>
        <dbReference type="SAM" id="Coils"/>
    </source>
</evidence>
<evidence type="ECO:0000256" key="5">
    <source>
        <dbReference type="ARBA" id="ARBA00022777"/>
    </source>
</evidence>
<feature type="domain" description="PAS" evidence="9">
    <location>
        <begin position="514"/>
        <end position="586"/>
    </location>
</feature>
<name>A0A4D6HQE4_9EURY</name>
<evidence type="ECO:0000256" key="7">
    <source>
        <dbReference type="ARBA" id="ARBA00023163"/>
    </source>
</evidence>
<dbReference type="PANTHER" id="PTHR43304:SF1">
    <property type="entry name" value="PAC DOMAIN-CONTAINING PROTEIN"/>
    <property type="match status" value="1"/>
</dbReference>
<feature type="domain" description="PAS" evidence="9">
    <location>
        <begin position="131"/>
        <end position="201"/>
    </location>
</feature>
<evidence type="ECO:0000256" key="4">
    <source>
        <dbReference type="ARBA" id="ARBA00022679"/>
    </source>
</evidence>
<dbReference type="InterPro" id="IPR013656">
    <property type="entry name" value="PAS_4"/>
</dbReference>
<dbReference type="Pfam" id="PF13185">
    <property type="entry name" value="GAF_2"/>
    <property type="match status" value="1"/>
</dbReference>
<dbReference type="InterPro" id="IPR001610">
    <property type="entry name" value="PAC"/>
</dbReference>
<dbReference type="SUPFAM" id="SSF55785">
    <property type="entry name" value="PYP-like sensor domain (PAS domain)"/>
    <property type="match status" value="7"/>
</dbReference>
<dbReference type="CDD" id="cd00130">
    <property type="entry name" value="PAS"/>
    <property type="match status" value="7"/>
</dbReference>
<dbReference type="SMART" id="SM00091">
    <property type="entry name" value="PAS"/>
    <property type="match status" value="6"/>
</dbReference>
<keyword evidence="3" id="KW-0597">Phosphoprotein</keyword>
<dbReference type="SUPFAM" id="SSF55781">
    <property type="entry name" value="GAF domain-like"/>
    <property type="match status" value="2"/>
</dbReference>
<dbReference type="PROSITE" id="PS50113">
    <property type="entry name" value="PAC"/>
    <property type="match status" value="6"/>
</dbReference>
<proteinExistence type="predicted"/>
<organism evidence="11 12">
    <name type="scientific">Natronorubrum bangense</name>
    <dbReference type="NCBI Taxonomy" id="61858"/>
    <lineage>
        <taxon>Archaea</taxon>
        <taxon>Methanobacteriati</taxon>
        <taxon>Methanobacteriota</taxon>
        <taxon>Stenosarchaea group</taxon>
        <taxon>Halobacteria</taxon>
        <taxon>Halobacteriales</taxon>
        <taxon>Natrialbaceae</taxon>
        <taxon>Natronorubrum</taxon>
    </lineage>
</organism>
<dbReference type="InterPro" id="IPR029016">
    <property type="entry name" value="GAF-like_dom_sf"/>
</dbReference>
<feature type="domain" description="PAS" evidence="9">
    <location>
        <begin position="747"/>
        <end position="817"/>
    </location>
</feature>
<dbReference type="Gene3D" id="2.10.70.100">
    <property type="match status" value="2"/>
</dbReference>
<feature type="domain" description="PAS" evidence="9">
    <location>
        <begin position="634"/>
        <end position="704"/>
    </location>
</feature>
<dbReference type="InterPro" id="IPR000700">
    <property type="entry name" value="PAS-assoc_C"/>
</dbReference>
<keyword evidence="7" id="KW-0804">Transcription</keyword>
<feature type="domain" description="PAS" evidence="9">
    <location>
        <begin position="413"/>
        <end position="457"/>
    </location>
</feature>
<evidence type="ECO:0000256" key="6">
    <source>
        <dbReference type="ARBA" id="ARBA00023015"/>
    </source>
</evidence>
<dbReference type="InterPro" id="IPR007050">
    <property type="entry name" value="HTH_bacterioopsin"/>
</dbReference>
<dbReference type="InterPro" id="IPR013655">
    <property type="entry name" value="PAS_fold_3"/>
</dbReference>
<feature type="domain" description="PAC" evidence="10">
    <location>
        <begin position="821"/>
        <end position="873"/>
    </location>
</feature>
<dbReference type="InterPro" id="IPR000014">
    <property type="entry name" value="PAS"/>
</dbReference>
<dbReference type="InterPro" id="IPR013767">
    <property type="entry name" value="PAS_fold"/>
</dbReference>
<dbReference type="Pfam" id="PF04967">
    <property type="entry name" value="HTH_10"/>
    <property type="match status" value="1"/>
</dbReference>
<dbReference type="Gene3D" id="3.30.450.40">
    <property type="match status" value="2"/>
</dbReference>
<dbReference type="Proteomes" id="UP000296822">
    <property type="component" value="Chromosome"/>
</dbReference>
<feature type="domain" description="PAC" evidence="10">
    <location>
        <begin position="460"/>
        <end position="513"/>
    </location>
</feature>
<dbReference type="InterPro" id="IPR031803">
    <property type="entry name" value="BAT_GAF/HTH-assoc"/>
</dbReference>
<dbReference type="EC" id="2.7.13.3" evidence="2"/>
<dbReference type="InterPro" id="IPR035965">
    <property type="entry name" value="PAS-like_dom_sf"/>
</dbReference>
<sequence length="1571" mass="177248">MFVATAVVLVSGSWLGVTPAVEFVGPDSLPVPIVLFGLAAHGDSNRDGALERLVTELESFVATVRTGEHEASEQSPRDRVDRIQEATAAVDTEHERTDDFDRLVTAIDDLTTAVVDREREFTAREQKLQTTSARLEALFERSPDMIDVLDTEGTLVEVNQRFCDELGYTEAELLGTKIWEYDQSFDAAEVQTLLEGVSIGDRRKFEGQYQRHDGSTFPVEIHLIRIDLVEKDRFLVISRDITDRKERERTLRERDRQLTTLMSNVPGMVYRCRNEPEWLFEFVSDGCLELTGYDPDDLVSGAVNWSSDIILDHHDELWETVQQSVDDREPYHVTFPIETADGERRWVTERGRGVFADDGSLEALEGVITDITERVENEQELERTTRLLEQSQRLANIGAWELDVREEPYDLRWTDEVARIYGLEPSPDVGLAKSLESYHPEDQRALRLAIERAIETGEPYELELRLDPAGEDADRRWVRTIGEPVRENGEIVKLQGSIQDITERKRRERDLRETKRRLELALEGTNTGIWELNVETNDLDWNDTLQQIVGLEPGEFEGTYEEFIERVHPEDVPRIEAALERAIENDELYRDGFRIRHENGDWIWVGGRGRLVVDDDGTRRVVGINNDITERKRLENELERTLDRISDAFHAMDTEWNFTYVNTQAKELLGAEDRDLIGNSIWEEFPSAVDSRFEEEYRRAMQTQEAVTFEEYSPVVDAWVEVNAYPSESGLSVYFRDITERKARERELERYETIIQALGDPVYTLDAEGEFQFVNDAIETLAGYEPSNLIGADVSDLLPPDDLETARELVRDLLREGTPYEAYEGDIVTANGDMIETETHVALLPMDNGEFTGTAGVIRDITERKERERELERTRDLLERVQRMAKVGGWELDVDATPRTAIWTDEMYRLHDLPHGVTPDLERTIECYHPDDRQFVRKQLETAIETETGYDLEARLQSDDGDVRWVRAISEPIHDDDGNLDRYRGTVKDISDQKRRELALESLHDTARELLNAETTPAVADLVVETAAELLESGTASVYLLDAETNRFEPAASTTDFVDQSGGAPSIRAGDGDSVLWNTYVTGTQTVVDDPDIGARSPLFGDDMPGGLLVPIGNHGVFVLVASPATIDDETRQLVETLVATTEAAFDRLESEANVRERDAELEAQNSRLRRQIQITNIIREIDRSLIGADSRGEIERTVPERLLEADNVSFAWIGALDASGTTLEPRTWAGSEPEYLDALSLDVEGDSGEPALQTIRSETPMLVENVVEGLKREPWRRSALDAGFQSVISVPLSFEEYGYGVLSVYATEPDAFTDLERTVFAELGEGIASAINAAKTQEALHAETLVELSLALEADDDILSRIASKTGARVVYEGLGTHSGSETVLFFETSGVPSADVTAALETLVSVTEYRLISESDDSCFFEATVSGDVIASRLVRHGASPRTIQATSAGLDVTVDVPTTTDVREFVEMLEDHYTSVDLTARRHVQRTTHTRQELVTSLFDELTDRQLEVLRTAYLAGFFEWPRESTGEEIAELLEVTQPTVNRHLRIGQQRLLEQLFGDTTLSLTEEQ</sequence>
<dbReference type="InterPro" id="IPR052162">
    <property type="entry name" value="Sensor_kinase/Photoreceptor"/>
</dbReference>
<evidence type="ECO:0000259" key="9">
    <source>
        <dbReference type="PROSITE" id="PS50112"/>
    </source>
</evidence>
<reference evidence="11 12" key="1">
    <citation type="journal article" date="2019" name="Nat. Commun.">
        <title>A new type of DNA phosphorothioation-based antiviral system in archaea.</title>
        <authorList>
            <person name="Xiong L."/>
            <person name="Liu S."/>
            <person name="Chen S."/>
            <person name="Xiao Y."/>
            <person name="Zhu B."/>
            <person name="Gao Y."/>
            <person name="Zhang Y."/>
            <person name="Chen B."/>
            <person name="Luo J."/>
            <person name="Deng Z."/>
            <person name="Chen X."/>
            <person name="Wang L."/>
            <person name="Chen S."/>
        </authorList>
    </citation>
    <scope>NUCLEOTIDE SEQUENCE [LARGE SCALE GENOMIC DNA]</scope>
    <source>
        <strain evidence="11 12">JCM 10635</strain>
    </source>
</reference>
<dbReference type="Pfam" id="PF08447">
    <property type="entry name" value="PAS_3"/>
    <property type="match status" value="4"/>
</dbReference>
<dbReference type="PROSITE" id="PS50112">
    <property type="entry name" value="PAS"/>
    <property type="match status" value="5"/>
</dbReference>
<evidence type="ECO:0000256" key="2">
    <source>
        <dbReference type="ARBA" id="ARBA00012438"/>
    </source>
</evidence>
<dbReference type="KEGG" id="nbg:DV706_05810"/>
<feature type="coiled-coil region" evidence="8">
    <location>
        <begin position="624"/>
        <end position="651"/>
    </location>
</feature>
<dbReference type="SMART" id="SM00086">
    <property type="entry name" value="PAC"/>
    <property type="match status" value="6"/>
</dbReference>
<keyword evidence="6" id="KW-0805">Transcription regulation</keyword>
<dbReference type="EMBL" id="CP031305">
    <property type="protein sequence ID" value="QCC55831.1"/>
    <property type="molecule type" value="Genomic_DNA"/>
</dbReference>
<dbReference type="Pfam" id="PF08448">
    <property type="entry name" value="PAS_4"/>
    <property type="match status" value="1"/>
</dbReference>
<evidence type="ECO:0000259" key="10">
    <source>
        <dbReference type="PROSITE" id="PS50113"/>
    </source>
</evidence>
<dbReference type="GO" id="GO:0006355">
    <property type="term" value="P:regulation of DNA-templated transcription"/>
    <property type="evidence" value="ECO:0007669"/>
    <property type="project" value="InterPro"/>
</dbReference>
<dbReference type="InterPro" id="IPR013324">
    <property type="entry name" value="RNA_pol_sigma_r3/r4-like"/>
</dbReference>
<gene>
    <name evidence="11" type="ORF">DV706_05810</name>
</gene>
<keyword evidence="5" id="KW-0418">Kinase</keyword>
<accession>A0A4D6HQE4</accession>
<feature type="coiled-coil region" evidence="8">
    <location>
        <begin position="361"/>
        <end position="394"/>
    </location>
</feature>
<evidence type="ECO:0000313" key="12">
    <source>
        <dbReference type="Proteomes" id="UP000296822"/>
    </source>
</evidence>
<evidence type="ECO:0000313" key="11">
    <source>
        <dbReference type="EMBL" id="QCC55831.1"/>
    </source>
</evidence>
<feature type="domain" description="PAC" evidence="10">
    <location>
        <begin position="950"/>
        <end position="1002"/>
    </location>
</feature>
<dbReference type="Pfam" id="PF15915">
    <property type="entry name" value="BAT"/>
    <property type="match status" value="1"/>
</dbReference>
<dbReference type="Pfam" id="PF00989">
    <property type="entry name" value="PAS"/>
    <property type="match status" value="1"/>
</dbReference>
<dbReference type="Pfam" id="PF13426">
    <property type="entry name" value="PAS_9"/>
    <property type="match status" value="1"/>
</dbReference>
<dbReference type="Gene3D" id="3.30.450.20">
    <property type="entry name" value="PAS domain"/>
    <property type="match status" value="7"/>
</dbReference>
<protein>
    <recommendedName>
        <fullName evidence="2">histidine kinase</fullName>
        <ecNumber evidence="2">2.7.13.3</ecNumber>
    </recommendedName>
</protein>